<gene>
    <name evidence="2" type="ORF">DL89DRAFT_259680</name>
</gene>
<sequence>MGPSLRLPGNRLYHFTPERADEALSATRRLPLVADAAHGYERIHTDAFLNRLGFYEGLQPFLAQHADTFRRATDLLLSPRFFPNNWGHYNHRRGHPRGSEADVAACLLRYLQLLNGEADPSMTDELERRARPVLREMERIMEDQQFVIADHQDVAVAGGNLRPDLVIFHSPPPGIARINGFRGWPSIRLIAEVKATPRYFTKTNMLDTHSAGFGQLCDYGFFIPALGDWFHADTDKITATMGIISYLLSRNARRFGYFTDYDNETIGFRFDNPSTAGTTRWTPAPRYHTFDKLLSCHMDNPLSVSSDPPAILRIIVECCNTGFHIPSQGSAELPPNIDILQLIFDGTSIRRLRHLFAQDAIVEQVAVLPAGDDDGPGSQSHFASDDDGQAAAPATPTQTRSGRVSRPPNRLTYEYDGGSTSYSRRTWILSFYYCCTAKVTPDHILCHPIMCVDFKNTEEKREDEAVSAHHMLGMGLP</sequence>
<accession>A0A1Y1W0U5</accession>
<dbReference type="EMBL" id="MCFD01000013">
    <property type="protein sequence ID" value="ORX67159.1"/>
    <property type="molecule type" value="Genomic_DNA"/>
</dbReference>
<feature type="compositionally biased region" description="Low complexity" evidence="1">
    <location>
        <begin position="389"/>
        <end position="399"/>
    </location>
</feature>
<proteinExistence type="predicted"/>
<dbReference type="RefSeq" id="XP_040741081.1">
    <property type="nucleotide sequence ID" value="XM_040885712.1"/>
</dbReference>
<keyword evidence="3" id="KW-1185">Reference proteome</keyword>
<comment type="caution">
    <text evidence="2">The sequence shown here is derived from an EMBL/GenBank/DDBJ whole genome shotgun (WGS) entry which is preliminary data.</text>
</comment>
<feature type="region of interest" description="Disordered" evidence="1">
    <location>
        <begin position="369"/>
        <end position="415"/>
    </location>
</feature>
<evidence type="ECO:0000256" key="1">
    <source>
        <dbReference type="SAM" id="MobiDB-lite"/>
    </source>
</evidence>
<dbReference type="GeneID" id="63802360"/>
<protein>
    <submittedName>
        <fullName evidence="2">Uncharacterized protein</fullName>
    </submittedName>
</protein>
<organism evidence="2 3">
    <name type="scientific">Linderina pennispora</name>
    <dbReference type="NCBI Taxonomy" id="61395"/>
    <lineage>
        <taxon>Eukaryota</taxon>
        <taxon>Fungi</taxon>
        <taxon>Fungi incertae sedis</taxon>
        <taxon>Zoopagomycota</taxon>
        <taxon>Kickxellomycotina</taxon>
        <taxon>Kickxellomycetes</taxon>
        <taxon>Kickxellales</taxon>
        <taxon>Kickxellaceae</taxon>
        <taxon>Linderina</taxon>
    </lineage>
</organism>
<evidence type="ECO:0000313" key="2">
    <source>
        <dbReference type="EMBL" id="ORX67159.1"/>
    </source>
</evidence>
<name>A0A1Y1W0U5_9FUNG</name>
<dbReference type="AlphaFoldDB" id="A0A1Y1W0U5"/>
<evidence type="ECO:0000313" key="3">
    <source>
        <dbReference type="Proteomes" id="UP000193922"/>
    </source>
</evidence>
<dbReference type="Proteomes" id="UP000193922">
    <property type="component" value="Unassembled WGS sequence"/>
</dbReference>
<reference evidence="2 3" key="1">
    <citation type="submission" date="2016-07" db="EMBL/GenBank/DDBJ databases">
        <title>Pervasive Adenine N6-methylation of Active Genes in Fungi.</title>
        <authorList>
            <consortium name="DOE Joint Genome Institute"/>
            <person name="Mondo S.J."/>
            <person name="Dannebaum R.O."/>
            <person name="Kuo R.C."/>
            <person name="Labutti K."/>
            <person name="Haridas S."/>
            <person name="Kuo A."/>
            <person name="Salamov A."/>
            <person name="Ahrendt S.R."/>
            <person name="Lipzen A."/>
            <person name="Sullivan W."/>
            <person name="Andreopoulos W.B."/>
            <person name="Clum A."/>
            <person name="Lindquist E."/>
            <person name="Daum C."/>
            <person name="Ramamoorthy G.K."/>
            <person name="Gryganskyi A."/>
            <person name="Culley D."/>
            <person name="Magnuson J.K."/>
            <person name="James T.Y."/>
            <person name="O'Malley M.A."/>
            <person name="Stajich J.E."/>
            <person name="Spatafora J.W."/>
            <person name="Visel A."/>
            <person name="Grigoriev I.V."/>
        </authorList>
    </citation>
    <scope>NUCLEOTIDE SEQUENCE [LARGE SCALE GENOMIC DNA]</scope>
    <source>
        <strain evidence="2 3">ATCC 12442</strain>
    </source>
</reference>